<accession>A0A7J5DEZ3</accession>
<dbReference type="InterPro" id="IPR011990">
    <property type="entry name" value="TPR-like_helical_dom_sf"/>
</dbReference>
<reference evidence="2 3" key="1">
    <citation type="submission" date="2019-09" db="EMBL/GenBank/DDBJ databases">
        <title>Isolation and identification of active actinomycetes.</title>
        <authorList>
            <person name="Yu Z."/>
            <person name="Han C."/>
            <person name="Yu B."/>
        </authorList>
    </citation>
    <scope>NUCLEOTIDE SEQUENCE [LARGE SCALE GENOMIC DNA]</scope>
    <source>
        <strain evidence="2 3">NEAU-H2</strain>
    </source>
</reference>
<evidence type="ECO:0000313" key="3">
    <source>
        <dbReference type="Proteomes" id="UP000442990"/>
    </source>
</evidence>
<comment type="caution">
    <text evidence="2">The sequence shown here is derived from an EMBL/GenBank/DDBJ whole genome shotgun (WGS) entry which is preliminary data.</text>
</comment>
<sequence length="1003" mass="106926">MGEKQLDSGGEPLDDKIAMIAFTHGHQRRRTYETSGNPAVLREAISLLRTASATGGRIPDLRPLALGDLGLALRAWVHLAEDAALLAEAIAAHEEAYATISADSPHKAGMAGNLAGTLRMQLERQGIPALGDLDRVLSLYQEAADGAAPAYRPKALANLANGYRTRFDVSSDRTDLDRAVHAALAALAEGVDDAPLPLSTAAKLLARRGRLDGSRDDAARALELAEASLAAAPVGSPHHAAICAGLAGVLMDWYVVTGELGAPDRALEVCRRGFAVAGERDRAYLWLNLSAAHRFRYDVYQRRDDLTRAVEAMQHVFDGPLELMPDPIGCLRTAAALHTLVAAEFRQPRYFASATALLNEARRRLPPEHVVQSAVIAQLGSVAYQRWELEGDLDMLRESVRLQEQAWDSLVEFVDTPNRQRTRYMLACAVSSLGAATGDPVRLAQAAQHFAELAEFGIPGLDTDLAISAADARGKHATRAGEHTVAAEAFGHAWALVRARFAQEVTCRHREGALRASRGVAERVAVALACVGQAEAAAVAAETGQAIMASEAAQREQLSLDRVAAVDEQLASRLGDAARRLREAERTDRSDSVDDTDAALAMLTRARRDFDQVLADVQAIDGLQDVLAPPTQADLKAAAQDGPLVYLIAEAYTGLALVVQHNGTVTPVPLPDFTVRDLAPKAVELAKLRPGQLGAAERFQAVLDWLGETAVQPWLNLVPAEPDDPPLRLVPVGVLARLPLHAATVRIGTADPGPLAHQRALALVPNARAATAARRRAEVLDGEQLLIVSDPRPSTAAPLPAARAEAERIAGAYQDATVLVGEQATREQVLAHLPAAGLVHLACHAFAHPRQPRESAVLLAHDERLSVRDMAATNLAARLVLLSACETAVVGLTLPNEAIGLATAVLGAGAAGVIASQWQVPDIAAAVLMTRLHGHLRNGATPPVALARAQGELRQLTNAELATQWPELVTEPPALSGPARRFWSRGRPFDDPRCWAAFIYIGA</sequence>
<organism evidence="2 3">
    <name type="scientific">Streptomyces triticiradicis</name>
    <dbReference type="NCBI Taxonomy" id="2651189"/>
    <lineage>
        <taxon>Bacteria</taxon>
        <taxon>Bacillati</taxon>
        <taxon>Actinomycetota</taxon>
        <taxon>Actinomycetes</taxon>
        <taxon>Kitasatosporales</taxon>
        <taxon>Streptomycetaceae</taxon>
        <taxon>Streptomyces</taxon>
    </lineage>
</organism>
<evidence type="ECO:0000313" key="2">
    <source>
        <dbReference type="EMBL" id="KAB1987439.1"/>
    </source>
</evidence>
<proteinExistence type="predicted"/>
<dbReference type="AlphaFoldDB" id="A0A7J5DEZ3"/>
<gene>
    <name evidence="2" type="ORF">F8144_17055</name>
</gene>
<dbReference type="EMBL" id="WBKG01000013">
    <property type="protein sequence ID" value="KAB1987439.1"/>
    <property type="molecule type" value="Genomic_DNA"/>
</dbReference>
<evidence type="ECO:0000259" key="1">
    <source>
        <dbReference type="Pfam" id="PF12770"/>
    </source>
</evidence>
<dbReference type="Pfam" id="PF12770">
    <property type="entry name" value="CHAT"/>
    <property type="match status" value="1"/>
</dbReference>
<dbReference type="Gene3D" id="1.25.40.10">
    <property type="entry name" value="Tetratricopeptide repeat domain"/>
    <property type="match status" value="1"/>
</dbReference>
<protein>
    <submittedName>
        <fullName evidence="2">CHAT domain-containing protein</fullName>
    </submittedName>
</protein>
<feature type="domain" description="CHAT" evidence="1">
    <location>
        <begin position="701"/>
        <end position="1002"/>
    </location>
</feature>
<dbReference type="RefSeq" id="WP_151470193.1">
    <property type="nucleotide sequence ID" value="NZ_WBKG01000013.1"/>
</dbReference>
<keyword evidence="3" id="KW-1185">Reference proteome</keyword>
<dbReference type="PANTHER" id="PTHR10098">
    <property type="entry name" value="RAPSYN-RELATED"/>
    <property type="match status" value="1"/>
</dbReference>
<dbReference type="Proteomes" id="UP000442990">
    <property type="component" value="Unassembled WGS sequence"/>
</dbReference>
<name>A0A7J5DEZ3_9ACTN</name>
<dbReference type="InterPro" id="IPR024983">
    <property type="entry name" value="CHAT_dom"/>
</dbReference>